<evidence type="ECO:0000313" key="3">
    <source>
        <dbReference type="Proteomes" id="UP001372338"/>
    </source>
</evidence>
<evidence type="ECO:0000313" key="2">
    <source>
        <dbReference type="EMBL" id="KAK7269111.1"/>
    </source>
</evidence>
<reference evidence="2 3" key="1">
    <citation type="submission" date="2024-01" db="EMBL/GenBank/DDBJ databases">
        <title>The genomes of 5 underutilized Papilionoideae crops provide insights into root nodulation and disease resistanc.</title>
        <authorList>
            <person name="Yuan L."/>
        </authorList>
    </citation>
    <scope>NUCLEOTIDE SEQUENCE [LARGE SCALE GENOMIC DNA]</scope>
    <source>
        <strain evidence="2">ZHUSHIDOU_FW_LH</strain>
        <tissue evidence="2">Leaf</tissue>
    </source>
</reference>
<dbReference type="AlphaFoldDB" id="A0AAN9IDT6"/>
<feature type="region of interest" description="Disordered" evidence="1">
    <location>
        <begin position="1"/>
        <end position="27"/>
    </location>
</feature>
<dbReference type="EMBL" id="JAYWIO010000004">
    <property type="protein sequence ID" value="KAK7269111.1"/>
    <property type="molecule type" value="Genomic_DNA"/>
</dbReference>
<sequence length="67" mass="7509">MASKKQKRQSKGKKDDPDSNKMEKVDTDRLVTVPIGDKAVDKISPSGAKLLLFGFIGCYRTEYKQCD</sequence>
<evidence type="ECO:0000256" key="1">
    <source>
        <dbReference type="SAM" id="MobiDB-lite"/>
    </source>
</evidence>
<feature type="compositionally biased region" description="Basic residues" evidence="1">
    <location>
        <begin position="1"/>
        <end position="11"/>
    </location>
</feature>
<dbReference type="Proteomes" id="UP001372338">
    <property type="component" value="Unassembled WGS sequence"/>
</dbReference>
<accession>A0AAN9IDT6</accession>
<feature type="compositionally biased region" description="Basic and acidic residues" evidence="1">
    <location>
        <begin position="12"/>
        <end position="27"/>
    </location>
</feature>
<proteinExistence type="predicted"/>
<keyword evidence="3" id="KW-1185">Reference proteome</keyword>
<gene>
    <name evidence="2" type="ORF">RIF29_21827</name>
</gene>
<organism evidence="2 3">
    <name type="scientific">Crotalaria pallida</name>
    <name type="common">Smooth rattlebox</name>
    <name type="synonym">Crotalaria striata</name>
    <dbReference type="NCBI Taxonomy" id="3830"/>
    <lineage>
        <taxon>Eukaryota</taxon>
        <taxon>Viridiplantae</taxon>
        <taxon>Streptophyta</taxon>
        <taxon>Embryophyta</taxon>
        <taxon>Tracheophyta</taxon>
        <taxon>Spermatophyta</taxon>
        <taxon>Magnoliopsida</taxon>
        <taxon>eudicotyledons</taxon>
        <taxon>Gunneridae</taxon>
        <taxon>Pentapetalae</taxon>
        <taxon>rosids</taxon>
        <taxon>fabids</taxon>
        <taxon>Fabales</taxon>
        <taxon>Fabaceae</taxon>
        <taxon>Papilionoideae</taxon>
        <taxon>50 kb inversion clade</taxon>
        <taxon>genistoids sensu lato</taxon>
        <taxon>core genistoids</taxon>
        <taxon>Crotalarieae</taxon>
        <taxon>Crotalaria</taxon>
    </lineage>
</organism>
<name>A0AAN9IDT6_CROPI</name>
<protein>
    <submittedName>
        <fullName evidence="2">Uncharacterized protein</fullName>
    </submittedName>
</protein>
<comment type="caution">
    <text evidence="2">The sequence shown here is derived from an EMBL/GenBank/DDBJ whole genome shotgun (WGS) entry which is preliminary data.</text>
</comment>